<dbReference type="InterPro" id="IPR000408">
    <property type="entry name" value="Reg_chr_condens"/>
</dbReference>
<protein>
    <submittedName>
        <fullName evidence="5">Regulator of chromosome condensation (RCC1) repeat</fullName>
    </submittedName>
</protein>
<feature type="repeat" description="RCC1" evidence="3">
    <location>
        <begin position="309"/>
        <end position="356"/>
    </location>
</feature>
<evidence type="ECO:0000259" key="4">
    <source>
        <dbReference type="Pfam" id="PF25390"/>
    </source>
</evidence>
<evidence type="ECO:0000256" key="2">
    <source>
        <dbReference type="ARBA" id="ARBA00022737"/>
    </source>
</evidence>
<feature type="repeat" description="RCC1" evidence="3">
    <location>
        <begin position="162"/>
        <end position="209"/>
    </location>
</feature>
<feature type="repeat" description="RCC1" evidence="3">
    <location>
        <begin position="261"/>
        <end position="308"/>
    </location>
</feature>
<organism evidence="5 6">
    <name type="scientific">Nesidiocoris tenuis</name>
    <dbReference type="NCBI Taxonomy" id="355587"/>
    <lineage>
        <taxon>Eukaryota</taxon>
        <taxon>Metazoa</taxon>
        <taxon>Ecdysozoa</taxon>
        <taxon>Arthropoda</taxon>
        <taxon>Hexapoda</taxon>
        <taxon>Insecta</taxon>
        <taxon>Pterygota</taxon>
        <taxon>Neoptera</taxon>
        <taxon>Paraneoptera</taxon>
        <taxon>Hemiptera</taxon>
        <taxon>Heteroptera</taxon>
        <taxon>Panheteroptera</taxon>
        <taxon>Cimicomorpha</taxon>
        <taxon>Miridae</taxon>
        <taxon>Dicyphina</taxon>
        <taxon>Nesidiocoris</taxon>
    </lineage>
</organism>
<dbReference type="SUPFAM" id="SSF50985">
    <property type="entry name" value="RCC1/BLIP-II"/>
    <property type="match status" value="1"/>
</dbReference>
<feature type="domain" description="RCC1-like" evidence="4">
    <location>
        <begin position="6"/>
        <end position="353"/>
    </location>
</feature>
<gene>
    <name evidence="5" type="ORF">NTJ_01652</name>
</gene>
<proteinExistence type="predicted"/>
<dbReference type="PROSITE" id="PS50012">
    <property type="entry name" value="RCC1_3"/>
    <property type="match status" value="6"/>
</dbReference>
<evidence type="ECO:0000313" key="6">
    <source>
        <dbReference type="Proteomes" id="UP001307889"/>
    </source>
</evidence>
<feature type="repeat" description="RCC1" evidence="3">
    <location>
        <begin position="2"/>
        <end position="59"/>
    </location>
</feature>
<dbReference type="Gene3D" id="2.130.10.30">
    <property type="entry name" value="Regulator of chromosome condensation 1/beta-lactamase-inhibitor protein II"/>
    <property type="match status" value="2"/>
</dbReference>
<dbReference type="PROSITE" id="PS00626">
    <property type="entry name" value="RCC1_2"/>
    <property type="match status" value="1"/>
</dbReference>
<dbReference type="EMBL" id="AP028909">
    <property type="protein sequence ID" value="BES88844.1"/>
    <property type="molecule type" value="Genomic_DNA"/>
</dbReference>
<dbReference type="InterPro" id="IPR051553">
    <property type="entry name" value="Ran_GTPase-activating"/>
</dbReference>
<name>A0ABN7ACF4_9HEMI</name>
<evidence type="ECO:0000256" key="1">
    <source>
        <dbReference type="ARBA" id="ARBA00022658"/>
    </source>
</evidence>
<sequence>MARRAACGANSSGQLGLRSLEGEFLEPTVVNCLRLVNLDPAEIVSFAGGATHSFLLTSKGRVYGAGSNSKGQLLTLLTENIEFREIVSTQLVRRITQLATKWETSYALDDNGSCWSWGPNNYGHQGRPSSDASKRYEVRILSSRVKQVAAGLRHVTVLHEDGTVSTAGDNRKCQLGYQSALQHLERVPSLDGVVQIACGQNHSLALTNDGKIFGWGCNKFRQLADNEALTLNRPTLIYESRSTDIKLLCGWTHSAILDQCGKLTNWGRNSYCQLGIQASPWEPPRTLDFKPFKDVAFGSEHCLGITVDNELVSWGWNEHGSCGNGDYDVGDKPTYLKINNVSQIGAGTGQSFAVVA</sequence>
<evidence type="ECO:0000256" key="3">
    <source>
        <dbReference type="PROSITE-ProRule" id="PRU00235"/>
    </source>
</evidence>
<evidence type="ECO:0000313" key="5">
    <source>
        <dbReference type="EMBL" id="BES88844.1"/>
    </source>
</evidence>
<reference evidence="5 6" key="1">
    <citation type="submission" date="2023-09" db="EMBL/GenBank/DDBJ databases">
        <title>Nesidiocoris tenuis whole genome shotgun sequence.</title>
        <authorList>
            <person name="Shibata T."/>
            <person name="Shimoda M."/>
            <person name="Kobayashi T."/>
            <person name="Uehara T."/>
        </authorList>
    </citation>
    <scope>NUCLEOTIDE SEQUENCE [LARGE SCALE GENOMIC DNA]</scope>
    <source>
        <strain evidence="5 6">Japan</strain>
    </source>
</reference>
<dbReference type="Proteomes" id="UP001307889">
    <property type="component" value="Chromosome 1"/>
</dbReference>
<feature type="repeat" description="RCC1" evidence="3">
    <location>
        <begin position="210"/>
        <end position="260"/>
    </location>
</feature>
<keyword evidence="2" id="KW-0677">Repeat</keyword>
<keyword evidence="6" id="KW-1185">Reference proteome</keyword>
<dbReference type="PANTHER" id="PTHR45982:SF1">
    <property type="entry name" value="REGULATOR OF CHROMOSOME CONDENSATION"/>
    <property type="match status" value="1"/>
</dbReference>
<dbReference type="PANTHER" id="PTHR45982">
    <property type="entry name" value="REGULATOR OF CHROMOSOME CONDENSATION"/>
    <property type="match status" value="1"/>
</dbReference>
<dbReference type="InterPro" id="IPR058923">
    <property type="entry name" value="RCC1-like_dom"/>
</dbReference>
<accession>A0ABN7ACF4</accession>
<dbReference type="PRINTS" id="PR00633">
    <property type="entry name" value="RCCNDNSATION"/>
</dbReference>
<dbReference type="InterPro" id="IPR009091">
    <property type="entry name" value="RCC1/BLIP-II"/>
</dbReference>
<keyword evidence="1" id="KW-0344">Guanine-nucleotide releasing factor</keyword>
<feature type="repeat" description="RCC1" evidence="3">
    <location>
        <begin position="112"/>
        <end position="161"/>
    </location>
</feature>
<dbReference type="Pfam" id="PF25390">
    <property type="entry name" value="WD40_RLD"/>
    <property type="match status" value="1"/>
</dbReference>